<sequence>MLCYNNEVVKKQGGKNLNIPTKKLLTNNKQDGILMKSLRNNDKQLSKLRKKNLLTTY</sequence>
<accession>A0A1L8V4R2</accession>
<dbReference type="Proteomes" id="UP000195024">
    <property type="component" value="Unassembled WGS sequence"/>
</dbReference>
<dbReference type="AlphaFoldDB" id="A0A1L8V4R2"/>
<keyword evidence="4" id="KW-1185">Reference proteome</keyword>
<evidence type="ECO:0000313" key="2">
    <source>
        <dbReference type="EMBL" id="OTP26808.1"/>
    </source>
</evidence>
<organism evidence="2 3">
    <name type="scientific">Enterococcus mundtii</name>
    <dbReference type="NCBI Taxonomy" id="53346"/>
    <lineage>
        <taxon>Bacteria</taxon>
        <taxon>Bacillati</taxon>
        <taxon>Bacillota</taxon>
        <taxon>Bacilli</taxon>
        <taxon>Lactobacillales</taxon>
        <taxon>Enterococcaceae</taxon>
        <taxon>Enterococcus</taxon>
    </lineage>
</organism>
<proteinExistence type="predicted"/>
<evidence type="ECO:0000313" key="3">
    <source>
        <dbReference type="Proteomes" id="UP000195024"/>
    </source>
</evidence>
<gene>
    <name evidence="2" type="ORF">A5802_000525</name>
    <name evidence="1" type="ORF">EMU01_05110</name>
</gene>
<reference evidence="1 4" key="2">
    <citation type="submission" date="2019-07" db="EMBL/GenBank/DDBJ databases">
        <title>Whole genome shotgun sequence of Enterococcus mundtii NBRC 100490.</title>
        <authorList>
            <person name="Hosoyama A."/>
            <person name="Uohara A."/>
            <person name="Ohji S."/>
            <person name="Ichikawa N."/>
        </authorList>
    </citation>
    <scope>NUCLEOTIDE SEQUENCE [LARGE SCALE GENOMIC DNA]</scope>
    <source>
        <strain evidence="1 4">NBRC 100490</strain>
    </source>
</reference>
<comment type="caution">
    <text evidence="2">The sequence shown here is derived from an EMBL/GenBank/DDBJ whole genome shotgun (WGS) entry which is preliminary data.</text>
</comment>
<dbReference type="EMBL" id="NGMS01000001">
    <property type="protein sequence ID" value="OTP26808.1"/>
    <property type="molecule type" value="Genomic_DNA"/>
</dbReference>
<reference evidence="2 3" key="1">
    <citation type="submission" date="2017-05" db="EMBL/GenBank/DDBJ databases">
        <title>The Genome Sequence of Enterococcus mundtii 6B1_DIV0119.</title>
        <authorList>
            <consortium name="The Broad Institute Genomics Platform"/>
            <consortium name="The Broad Institute Genomic Center for Infectious Diseases"/>
            <person name="Earl A."/>
            <person name="Manson A."/>
            <person name="Schwartman J."/>
            <person name="Gilmore M."/>
            <person name="Abouelleil A."/>
            <person name="Cao P."/>
            <person name="Chapman S."/>
            <person name="Cusick C."/>
            <person name="Shea T."/>
            <person name="Young S."/>
            <person name="Neafsey D."/>
            <person name="Nusbaum C."/>
            <person name="Birren B."/>
        </authorList>
    </citation>
    <scope>NUCLEOTIDE SEQUENCE [LARGE SCALE GENOMIC DNA]</scope>
    <source>
        <strain evidence="2 3">6B1_DIV0119</strain>
    </source>
</reference>
<evidence type="ECO:0000313" key="4">
    <source>
        <dbReference type="Proteomes" id="UP000321175"/>
    </source>
</evidence>
<dbReference type="EMBL" id="BJWA01000003">
    <property type="protein sequence ID" value="GEL79367.1"/>
    <property type="molecule type" value="Genomic_DNA"/>
</dbReference>
<dbReference type="Proteomes" id="UP000321175">
    <property type="component" value="Unassembled WGS sequence"/>
</dbReference>
<evidence type="ECO:0000313" key="1">
    <source>
        <dbReference type="EMBL" id="GEL79367.1"/>
    </source>
</evidence>
<protein>
    <submittedName>
        <fullName evidence="2">Uncharacterized protein</fullName>
    </submittedName>
</protein>
<name>A0A1L8V4R2_ENTMU</name>